<dbReference type="InterPro" id="IPR014710">
    <property type="entry name" value="RmlC-like_jellyroll"/>
</dbReference>
<dbReference type="SUPFAM" id="SSF51182">
    <property type="entry name" value="RmlC-like cupins"/>
    <property type="match status" value="1"/>
</dbReference>
<dbReference type="RefSeq" id="WP_126538679.1">
    <property type="nucleotide sequence ID" value="NZ_AP018560.1"/>
</dbReference>
<dbReference type="InterPro" id="IPR011051">
    <property type="entry name" value="RmlC_Cupin_sf"/>
</dbReference>
<dbReference type="Pfam" id="PF05995">
    <property type="entry name" value="CDO_I"/>
    <property type="match status" value="1"/>
</dbReference>
<organism evidence="8 9">
    <name type="scientific">Aerosticca soli</name>
    <dbReference type="NCBI Taxonomy" id="2010829"/>
    <lineage>
        <taxon>Bacteria</taxon>
        <taxon>Pseudomonadati</taxon>
        <taxon>Pseudomonadota</taxon>
        <taxon>Gammaproteobacteria</taxon>
        <taxon>Lysobacterales</taxon>
        <taxon>Rhodanobacteraceae</taxon>
        <taxon>Aerosticca</taxon>
    </lineage>
</organism>
<evidence type="ECO:0000256" key="1">
    <source>
        <dbReference type="ARBA" id="ARBA00006622"/>
    </source>
</evidence>
<feature type="cross-link" description="3'-(S-cysteinyl)-tyrosine (Cys-Tyr)" evidence="6">
    <location>
        <begin position="95"/>
        <end position="161"/>
    </location>
</feature>
<reference evidence="9" key="2">
    <citation type="submission" date="2018-06" db="EMBL/GenBank/DDBJ databases">
        <title>Genome sequence of Rhodanobacteraceae bacterium strain Dysh456.</title>
        <authorList>
            <person name="Fukui M."/>
        </authorList>
    </citation>
    <scope>NUCLEOTIDE SEQUENCE [LARGE SCALE GENOMIC DNA]</scope>
    <source>
        <strain evidence="9">Dysh456</strain>
    </source>
</reference>
<dbReference type="EMBL" id="AP018560">
    <property type="protein sequence ID" value="BBD80580.1"/>
    <property type="molecule type" value="Genomic_DNA"/>
</dbReference>
<evidence type="ECO:0000256" key="2">
    <source>
        <dbReference type="ARBA" id="ARBA00022723"/>
    </source>
</evidence>
<dbReference type="PANTHER" id="PTHR12918">
    <property type="entry name" value="CYSTEINE DIOXYGENASE"/>
    <property type="match status" value="1"/>
</dbReference>
<evidence type="ECO:0000256" key="5">
    <source>
        <dbReference type="ARBA" id="ARBA00023004"/>
    </source>
</evidence>
<evidence type="ECO:0000256" key="6">
    <source>
        <dbReference type="PIRSR" id="PIRSR610300-50"/>
    </source>
</evidence>
<dbReference type="Gene3D" id="2.60.120.10">
    <property type="entry name" value="Jelly Rolls"/>
    <property type="match status" value="1"/>
</dbReference>
<comment type="similarity">
    <text evidence="1">Belongs to the cysteine dioxygenase family.</text>
</comment>
<evidence type="ECO:0000256" key="4">
    <source>
        <dbReference type="ARBA" id="ARBA00023002"/>
    </source>
</evidence>
<keyword evidence="2 7" id="KW-0479">Metal-binding</keyword>
<keyword evidence="5 7" id="KW-0408">Iron</keyword>
<evidence type="ECO:0000313" key="8">
    <source>
        <dbReference type="EMBL" id="BBD80580.1"/>
    </source>
</evidence>
<evidence type="ECO:0000256" key="3">
    <source>
        <dbReference type="ARBA" id="ARBA00022964"/>
    </source>
</evidence>
<dbReference type="KEGG" id="rbd:ALSL_1933"/>
<reference evidence="9" key="1">
    <citation type="submission" date="2018-04" db="EMBL/GenBank/DDBJ databases">
        <authorList>
            <person name="Watanabe M."/>
            <person name="Kojima H."/>
        </authorList>
    </citation>
    <scope>NUCLEOTIDE SEQUENCE [LARGE SCALE GENOMIC DNA]</scope>
    <source>
        <strain evidence="9">Dysh456</strain>
    </source>
</reference>
<keyword evidence="6" id="KW-0883">Thioether bond</keyword>
<accession>A0A2Z6E641</accession>
<keyword evidence="9" id="KW-1185">Reference proteome</keyword>
<name>A0A2Z6E641_9GAMM</name>
<dbReference type="InterPro" id="IPR010300">
    <property type="entry name" value="CDO_1"/>
</dbReference>
<dbReference type="GO" id="GO:0008198">
    <property type="term" value="F:ferrous iron binding"/>
    <property type="evidence" value="ECO:0007669"/>
    <property type="project" value="TreeGrafter"/>
</dbReference>
<evidence type="ECO:0000313" key="9">
    <source>
        <dbReference type="Proteomes" id="UP000270530"/>
    </source>
</evidence>
<dbReference type="GO" id="GO:0016702">
    <property type="term" value="F:oxidoreductase activity, acting on single donors with incorporation of molecular oxygen, incorporation of two atoms of oxygen"/>
    <property type="evidence" value="ECO:0007669"/>
    <property type="project" value="InterPro"/>
</dbReference>
<feature type="binding site" evidence="7">
    <location>
        <position position="144"/>
    </location>
    <ligand>
        <name>Fe cation</name>
        <dbReference type="ChEBI" id="CHEBI:24875"/>
        <note>catalytic</note>
    </ligand>
</feature>
<evidence type="ECO:0000256" key="7">
    <source>
        <dbReference type="PIRSR" id="PIRSR610300-51"/>
    </source>
</evidence>
<keyword evidence="4" id="KW-0560">Oxidoreductase</keyword>
<gene>
    <name evidence="8" type="ORF">ALSL_1933</name>
</gene>
<proteinExistence type="inferred from homology"/>
<dbReference type="Proteomes" id="UP000270530">
    <property type="component" value="Chromosome"/>
</dbReference>
<dbReference type="AlphaFoldDB" id="A0A2Z6E641"/>
<dbReference type="OrthoDB" id="7059163at2"/>
<feature type="binding site" evidence="7">
    <location>
        <position position="90"/>
    </location>
    <ligand>
        <name>Fe cation</name>
        <dbReference type="ChEBI" id="CHEBI:24875"/>
        <note>catalytic</note>
    </ligand>
</feature>
<feature type="binding site" evidence="7">
    <location>
        <position position="88"/>
    </location>
    <ligand>
        <name>Fe cation</name>
        <dbReference type="ChEBI" id="CHEBI:24875"/>
        <note>catalytic</note>
    </ligand>
</feature>
<dbReference type="PANTHER" id="PTHR12918:SF1">
    <property type="entry name" value="CYSTEINE DIOXYGENASE TYPE 1"/>
    <property type="match status" value="1"/>
</dbReference>
<dbReference type="CDD" id="cd10548">
    <property type="entry name" value="cupin_CDO"/>
    <property type="match status" value="1"/>
</dbReference>
<keyword evidence="3 8" id="KW-0223">Dioxygenase</keyword>
<sequence>MLTIEFPGCHALIGVIDAAVAQGALPAITDQLRHALCRLIRSDTLQLPPCVFEPAAGRYARRELYRSDTLGYSVVAMTWAPGQGTLIHDHAGMWCVEGVCSGELEVTQYDPLDSRADRYRFQPVGAIQAGPGSAGSLIPPHEYHTIRNPSEDTIAVSLHIYAGAMTHCAVFEPLPEDSWYVRRERALGLDPVH</sequence>
<protein>
    <submittedName>
        <fullName evidence="8">Cysteine dioxygenase</fullName>
    </submittedName>
</protein>